<accession>A0A5R9J3A6</accession>
<evidence type="ECO:0000256" key="3">
    <source>
        <dbReference type="ARBA" id="ARBA00022692"/>
    </source>
</evidence>
<name>A0A5R9J3A6_9PROT</name>
<feature type="transmembrane region" description="Helical" evidence="6">
    <location>
        <begin position="99"/>
        <end position="118"/>
    </location>
</feature>
<evidence type="ECO:0000313" key="8">
    <source>
        <dbReference type="EMBL" id="TLU70987.1"/>
    </source>
</evidence>
<evidence type="ECO:0000256" key="6">
    <source>
        <dbReference type="SAM" id="Phobius"/>
    </source>
</evidence>
<dbReference type="EMBL" id="VCDI01000009">
    <property type="protein sequence ID" value="TLU70987.1"/>
    <property type="molecule type" value="Genomic_DNA"/>
</dbReference>
<organism evidence="8 9">
    <name type="scientific">Lichenicoccus roseus</name>
    <dbReference type="NCBI Taxonomy" id="2683649"/>
    <lineage>
        <taxon>Bacteria</taxon>
        <taxon>Pseudomonadati</taxon>
        <taxon>Pseudomonadota</taxon>
        <taxon>Alphaproteobacteria</taxon>
        <taxon>Acetobacterales</taxon>
        <taxon>Acetobacteraceae</taxon>
        <taxon>Lichenicoccus</taxon>
    </lineage>
</organism>
<reference evidence="8 9" key="1">
    <citation type="submission" date="2019-05" db="EMBL/GenBank/DDBJ databases">
        <authorList>
            <person name="Pankratov T."/>
            <person name="Grouzdev D."/>
        </authorList>
    </citation>
    <scope>NUCLEOTIDE SEQUENCE [LARGE SCALE GENOMIC DNA]</scope>
    <source>
        <strain evidence="8 9">KEBCLARHB70R</strain>
    </source>
</reference>
<feature type="transmembrane region" description="Helical" evidence="6">
    <location>
        <begin position="159"/>
        <end position="179"/>
    </location>
</feature>
<dbReference type="OrthoDB" id="8255956at2"/>
<dbReference type="PANTHER" id="PTHR34820:SF4">
    <property type="entry name" value="INNER MEMBRANE PROTEIN YEBZ"/>
    <property type="match status" value="1"/>
</dbReference>
<dbReference type="AlphaFoldDB" id="A0A5R9J3A6"/>
<feature type="transmembrane region" description="Helical" evidence="6">
    <location>
        <begin position="6"/>
        <end position="32"/>
    </location>
</feature>
<feature type="transmembrane region" description="Helical" evidence="6">
    <location>
        <begin position="130"/>
        <end position="153"/>
    </location>
</feature>
<comment type="caution">
    <text evidence="8">The sequence shown here is derived from an EMBL/GenBank/DDBJ whole genome shotgun (WGS) entry which is preliminary data.</text>
</comment>
<keyword evidence="5 6" id="KW-0472">Membrane</keyword>
<evidence type="ECO:0000256" key="4">
    <source>
        <dbReference type="ARBA" id="ARBA00022989"/>
    </source>
</evidence>
<keyword evidence="4 6" id="KW-1133">Transmembrane helix</keyword>
<dbReference type="InterPro" id="IPR008457">
    <property type="entry name" value="Cu-R_CopD_dom"/>
</dbReference>
<proteinExistence type="predicted"/>
<feature type="transmembrane region" description="Helical" evidence="6">
    <location>
        <begin position="227"/>
        <end position="248"/>
    </location>
</feature>
<evidence type="ECO:0000256" key="1">
    <source>
        <dbReference type="ARBA" id="ARBA00004651"/>
    </source>
</evidence>
<dbReference type="Pfam" id="PF05425">
    <property type="entry name" value="CopD"/>
    <property type="match status" value="1"/>
</dbReference>
<sequence length="308" mass="31072">MPDGGLGLVLARALFVAGLLSLGGVTVFAVLVARPALASVPPDEAARVCRMLRQLARGSLALAVVTLLGWVVLQAADIADANGPAQALAALRPVLRETAFGHLALLQLAGLGATAALLRLAGLSGWTALAALLDVALQAGHGHAMAMGGVASLLCAADILHLLAAAGWIGGLLPLLLLVRLAIPATAAQAARWFSPMGRICVVVLAGSALVQGWVLVGGWHALAGTAYGVVVLVKATLFLLLTALAVLNRYRLAPALRGATADQARRHLLAAILVQTALGLLAVLASAWLSGLTPGMDMGQAMSAASG</sequence>
<keyword evidence="2" id="KW-1003">Cell membrane</keyword>
<dbReference type="GO" id="GO:0006825">
    <property type="term" value="P:copper ion transport"/>
    <property type="evidence" value="ECO:0007669"/>
    <property type="project" value="InterPro"/>
</dbReference>
<evidence type="ECO:0000259" key="7">
    <source>
        <dbReference type="Pfam" id="PF05425"/>
    </source>
</evidence>
<dbReference type="RefSeq" id="WP_138327657.1">
    <property type="nucleotide sequence ID" value="NZ_VCDI01000009.1"/>
</dbReference>
<evidence type="ECO:0000256" key="5">
    <source>
        <dbReference type="ARBA" id="ARBA00023136"/>
    </source>
</evidence>
<protein>
    <recommendedName>
        <fullName evidence="7">Copper resistance protein D domain-containing protein</fullName>
    </recommendedName>
</protein>
<keyword evidence="3 6" id="KW-0812">Transmembrane</keyword>
<feature type="transmembrane region" description="Helical" evidence="6">
    <location>
        <begin position="269"/>
        <end position="290"/>
    </location>
</feature>
<feature type="transmembrane region" description="Helical" evidence="6">
    <location>
        <begin position="200"/>
        <end position="221"/>
    </location>
</feature>
<dbReference type="GO" id="GO:0005886">
    <property type="term" value="C:plasma membrane"/>
    <property type="evidence" value="ECO:0007669"/>
    <property type="project" value="UniProtKB-SubCell"/>
</dbReference>
<dbReference type="PANTHER" id="PTHR34820">
    <property type="entry name" value="INNER MEMBRANE PROTEIN YEBZ"/>
    <property type="match status" value="1"/>
</dbReference>
<dbReference type="InterPro" id="IPR032694">
    <property type="entry name" value="CopC/D"/>
</dbReference>
<evidence type="ECO:0000313" key="9">
    <source>
        <dbReference type="Proteomes" id="UP000305654"/>
    </source>
</evidence>
<gene>
    <name evidence="8" type="ORF">FE263_19235</name>
</gene>
<keyword evidence="9" id="KW-1185">Reference proteome</keyword>
<comment type="subcellular location">
    <subcellularLocation>
        <location evidence="1">Cell membrane</location>
        <topology evidence="1">Multi-pass membrane protein</topology>
    </subcellularLocation>
</comment>
<evidence type="ECO:0000256" key="2">
    <source>
        <dbReference type="ARBA" id="ARBA00022475"/>
    </source>
</evidence>
<feature type="domain" description="Copper resistance protein D" evidence="7">
    <location>
        <begin position="189"/>
        <end position="290"/>
    </location>
</feature>
<feature type="transmembrane region" description="Helical" evidence="6">
    <location>
        <begin position="60"/>
        <end position="79"/>
    </location>
</feature>
<dbReference type="Proteomes" id="UP000305654">
    <property type="component" value="Unassembled WGS sequence"/>
</dbReference>